<dbReference type="EMBL" id="CAJVAS010000099">
    <property type="protein sequence ID" value="CAG7653343.1"/>
    <property type="molecule type" value="Genomic_DNA"/>
</dbReference>
<comment type="caution">
    <text evidence="1">The sequence shown here is derived from an EMBL/GenBank/DDBJ whole genome shotgun (WGS) entry which is preliminary data.</text>
</comment>
<sequence>MIARFQQALRKENVFLLTIGFSFYDKHISSIIHEALEINPSFILMVVTLGIESNDALTKLREIASKNNNVLLIEERFIDLVTNYPFNEVYHDNTGEGYENKSF</sequence>
<dbReference type="Proteomes" id="UP000693672">
    <property type="component" value="Unassembled WGS sequence"/>
</dbReference>
<gene>
    <name evidence="1" type="ORF">PAESOLCIP111_06743</name>
</gene>
<name>A0A916K8G6_9BACL</name>
<evidence type="ECO:0000313" key="1">
    <source>
        <dbReference type="EMBL" id="CAG7653343.1"/>
    </source>
</evidence>
<accession>A0A916K8G6</accession>
<evidence type="ECO:0008006" key="3">
    <source>
        <dbReference type="Google" id="ProtNLM"/>
    </source>
</evidence>
<proteinExistence type="predicted"/>
<reference evidence="1" key="1">
    <citation type="submission" date="2021-06" db="EMBL/GenBank/DDBJ databases">
        <authorList>
            <person name="Criscuolo A."/>
        </authorList>
    </citation>
    <scope>NUCLEOTIDE SEQUENCE</scope>
    <source>
        <strain evidence="1">CIP111600</strain>
    </source>
</reference>
<organism evidence="1 2">
    <name type="scientific">Paenibacillus solanacearum</name>
    <dbReference type="NCBI Taxonomy" id="2048548"/>
    <lineage>
        <taxon>Bacteria</taxon>
        <taxon>Bacillati</taxon>
        <taxon>Bacillota</taxon>
        <taxon>Bacilli</taxon>
        <taxon>Bacillales</taxon>
        <taxon>Paenibacillaceae</taxon>
        <taxon>Paenibacillus</taxon>
    </lineage>
</organism>
<protein>
    <recommendedName>
        <fullName evidence="3">SIR2-like domain-containing protein</fullName>
    </recommendedName>
</protein>
<dbReference type="AlphaFoldDB" id="A0A916K8G6"/>
<keyword evidence="2" id="KW-1185">Reference proteome</keyword>
<evidence type="ECO:0000313" key="2">
    <source>
        <dbReference type="Proteomes" id="UP000693672"/>
    </source>
</evidence>